<evidence type="ECO:0000256" key="1">
    <source>
        <dbReference type="ARBA" id="ARBA00004442"/>
    </source>
</evidence>
<keyword evidence="5" id="KW-1133">Transmembrane helix</keyword>
<accession>M5Q1Y0</accession>
<evidence type="ECO:0000259" key="7">
    <source>
        <dbReference type="PROSITE" id="PS51123"/>
    </source>
</evidence>
<dbReference type="Gene3D" id="3.30.1330.60">
    <property type="entry name" value="OmpA-like domain"/>
    <property type="match status" value="1"/>
</dbReference>
<feature type="signal peptide" evidence="6">
    <location>
        <begin position="1"/>
        <end position="19"/>
    </location>
</feature>
<dbReference type="InterPro" id="IPR050330">
    <property type="entry name" value="Bact_OuterMem_StrucFunc"/>
</dbReference>
<name>M5Q1Y0_DESAF</name>
<dbReference type="RefSeq" id="WP_005985387.1">
    <property type="nucleotide sequence ID" value="NZ_AOSV01000012.1"/>
</dbReference>
<dbReference type="SUPFAM" id="SSF103088">
    <property type="entry name" value="OmpA-like"/>
    <property type="match status" value="1"/>
</dbReference>
<evidence type="ECO:0000256" key="2">
    <source>
        <dbReference type="ARBA" id="ARBA00023136"/>
    </source>
</evidence>
<keyword evidence="2 4" id="KW-0472">Membrane</keyword>
<sequence length="222" mass="23288">MKKIAIKILLVCMCSALFAAGCTTDPYTGERQVSRAAIGAGAGAAAGAAGGAIFGGGDRGKRVLIGAGIGALAGGAVGGYMDYQESKLRQRLQGTGVSVTRQGDMIILNMPGNVTFDTGSAGIKPQFFEVLNSVAIVLKEYEKTYVDVLGHTDSTGSMNLNMRLSQDRAQSVAQYLISQGVQQERFLVRGMGPNQPIADNSTAAGRSQNRRVEIKLTPITQQ</sequence>
<keyword evidence="6" id="KW-0732">Signal</keyword>
<dbReference type="Proteomes" id="UP000011922">
    <property type="component" value="Unassembled WGS sequence"/>
</dbReference>
<protein>
    <submittedName>
        <fullName evidence="8">Outer membrane protein/peptidoglycan-associated lipoprotein</fullName>
    </submittedName>
</protein>
<feature type="transmembrane region" description="Helical" evidence="5">
    <location>
        <begin position="34"/>
        <end position="56"/>
    </location>
</feature>
<reference evidence="8 9" key="1">
    <citation type="journal article" date="2013" name="Genome Announc.">
        <title>Draft Genome Sequence for Desulfovibrio africanus Strain PCS.</title>
        <authorList>
            <person name="Brown S.D."/>
            <person name="Utturkar S.M."/>
            <person name="Arkin A.P."/>
            <person name="Deutschbauer A.M."/>
            <person name="Elias D.A."/>
            <person name="Hazen T.C."/>
            <person name="Chakraborty R."/>
        </authorList>
    </citation>
    <scope>NUCLEOTIDE SEQUENCE [LARGE SCALE GENOMIC DNA]</scope>
    <source>
        <strain evidence="8 9">PCS</strain>
    </source>
</reference>
<dbReference type="OrthoDB" id="5512550at2"/>
<dbReference type="PANTHER" id="PTHR30329:SF21">
    <property type="entry name" value="LIPOPROTEIN YIAD-RELATED"/>
    <property type="match status" value="1"/>
</dbReference>
<dbReference type="PROSITE" id="PS51257">
    <property type="entry name" value="PROKAR_LIPOPROTEIN"/>
    <property type="match status" value="1"/>
</dbReference>
<dbReference type="AlphaFoldDB" id="M5Q1Y0"/>
<dbReference type="PRINTS" id="PR01021">
    <property type="entry name" value="OMPADOMAIN"/>
</dbReference>
<dbReference type="EMBL" id="AOSV01000012">
    <property type="protein sequence ID" value="EMG37961.1"/>
    <property type="molecule type" value="Genomic_DNA"/>
</dbReference>
<feature type="transmembrane region" description="Helical" evidence="5">
    <location>
        <begin position="63"/>
        <end position="81"/>
    </location>
</feature>
<evidence type="ECO:0000256" key="5">
    <source>
        <dbReference type="SAM" id="Phobius"/>
    </source>
</evidence>
<keyword evidence="8" id="KW-0449">Lipoprotein</keyword>
<dbReference type="GO" id="GO:0009279">
    <property type="term" value="C:cell outer membrane"/>
    <property type="evidence" value="ECO:0007669"/>
    <property type="project" value="UniProtKB-SubCell"/>
</dbReference>
<dbReference type="Pfam" id="PF00691">
    <property type="entry name" value="OmpA"/>
    <property type="match status" value="1"/>
</dbReference>
<evidence type="ECO:0000256" key="6">
    <source>
        <dbReference type="SAM" id="SignalP"/>
    </source>
</evidence>
<dbReference type="CDD" id="cd07185">
    <property type="entry name" value="OmpA_C-like"/>
    <property type="match status" value="1"/>
</dbReference>
<keyword evidence="3" id="KW-0998">Cell outer membrane</keyword>
<dbReference type="PRINTS" id="PR01023">
    <property type="entry name" value="NAFLGMOTY"/>
</dbReference>
<proteinExistence type="predicted"/>
<gene>
    <name evidence="8" type="ORF">PCS_01360</name>
</gene>
<dbReference type="InterPro" id="IPR036737">
    <property type="entry name" value="OmpA-like_sf"/>
</dbReference>
<evidence type="ECO:0000313" key="9">
    <source>
        <dbReference type="Proteomes" id="UP000011922"/>
    </source>
</evidence>
<dbReference type="PANTHER" id="PTHR30329">
    <property type="entry name" value="STATOR ELEMENT OF FLAGELLAR MOTOR COMPLEX"/>
    <property type="match status" value="1"/>
</dbReference>
<organism evidence="8 9">
    <name type="scientific">Desulfocurvibacter africanus PCS</name>
    <dbReference type="NCBI Taxonomy" id="1262666"/>
    <lineage>
        <taxon>Bacteria</taxon>
        <taxon>Pseudomonadati</taxon>
        <taxon>Thermodesulfobacteriota</taxon>
        <taxon>Desulfovibrionia</taxon>
        <taxon>Desulfovibrionales</taxon>
        <taxon>Desulfovibrionaceae</taxon>
        <taxon>Desulfocurvibacter</taxon>
    </lineage>
</organism>
<keyword evidence="5" id="KW-0812">Transmembrane</keyword>
<dbReference type="InterPro" id="IPR006665">
    <property type="entry name" value="OmpA-like"/>
</dbReference>
<feature type="chain" id="PRO_5004069563" evidence="6">
    <location>
        <begin position="20"/>
        <end position="222"/>
    </location>
</feature>
<feature type="domain" description="OmpA-like" evidence="7">
    <location>
        <begin position="103"/>
        <end position="220"/>
    </location>
</feature>
<evidence type="ECO:0000256" key="3">
    <source>
        <dbReference type="ARBA" id="ARBA00023237"/>
    </source>
</evidence>
<comment type="caution">
    <text evidence="8">The sequence shown here is derived from an EMBL/GenBank/DDBJ whole genome shotgun (WGS) entry which is preliminary data.</text>
</comment>
<evidence type="ECO:0000256" key="4">
    <source>
        <dbReference type="PROSITE-ProRule" id="PRU00473"/>
    </source>
</evidence>
<dbReference type="PROSITE" id="PS51123">
    <property type="entry name" value="OMPA_2"/>
    <property type="match status" value="1"/>
</dbReference>
<dbReference type="PATRIC" id="fig|1262666.3.peg.1376"/>
<comment type="subcellular location">
    <subcellularLocation>
        <location evidence="1">Cell outer membrane</location>
    </subcellularLocation>
</comment>
<dbReference type="InterPro" id="IPR006664">
    <property type="entry name" value="OMP_bac"/>
</dbReference>
<evidence type="ECO:0000313" key="8">
    <source>
        <dbReference type="EMBL" id="EMG37961.1"/>
    </source>
</evidence>